<evidence type="ECO:0000313" key="1">
    <source>
        <dbReference type="EMBL" id="ETJ44721.1"/>
    </source>
</evidence>
<gene>
    <name evidence="1" type="ORF">Q604_UNBC01282G0001</name>
</gene>
<name>W1YQX0_9ZZZZ</name>
<feature type="non-terminal residue" evidence="1">
    <location>
        <position position="1"/>
    </location>
</feature>
<comment type="caution">
    <text evidence="1">The sequence shown here is derived from an EMBL/GenBank/DDBJ whole genome shotgun (WGS) entry which is preliminary data.</text>
</comment>
<accession>W1YQX0</accession>
<reference evidence="1" key="1">
    <citation type="submission" date="2013-12" db="EMBL/GenBank/DDBJ databases">
        <title>A Varibaculum cambriense genome reconstructed from a premature infant gut community with otherwise low bacterial novelty that shifts toward anaerobic metabolism during the third week of life.</title>
        <authorList>
            <person name="Brown C.T."/>
            <person name="Sharon I."/>
            <person name="Thomas B.C."/>
            <person name="Castelle C.J."/>
            <person name="Morowitz M.J."/>
            <person name="Banfield J.F."/>
        </authorList>
    </citation>
    <scope>NUCLEOTIDE SEQUENCE</scope>
</reference>
<protein>
    <submittedName>
        <fullName evidence="1">Uncharacterized protein</fullName>
    </submittedName>
</protein>
<dbReference type="EMBL" id="AZMM01001282">
    <property type="protein sequence ID" value="ETJ44721.1"/>
    <property type="molecule type" value="Genomic_DNA"/>
</dbReference>
<sequence>EPASGSVYAVEPGVQGLEPLAFKG</sequence>
<dbReference type="AlphaFoldDB" id="W1YQX0"/>
<organism evidence="1">
    <name type="scientific">human gut metagenome</name>
    <dbReference type="NCBI Taxonomy" id="408170"/>
    <lineage>
        <taxon>unclassified sequences</taxon>
        <taxon>metagenomes</taxon>
        <taxon>organismal metagenomes</taxon>
    </lineage>
</organism>
<proteinExistence type="predicted"/>